<dbReference type="Proteomes" id="UP000321947">
    <property type="component" value="Unassembled WGS sequence"/>
</dbReference>
<evidence type="ECO:0000256" key="14">
    <source>
        <dbReference type="SAM" id="Phobius"/>
    </source>
</evidence>
<feature type="transmembrane region" description="Helical" evidence="14">
    <location>
        <begin position="322"/>
        <end position="343"/>
    </location>
</feature>
<accession>A0A5D3CSH7</accession>
<evidence type="ECO:0000313" key="17">
    <source>
        <dbReference type="EMBL" id="TYK14362.1"/>
    </source>
</evidence>
<dbReference type="Pfam" id="PF08022">
    <property type="entry name" value="FAD_binding_8"/>
    <property type="match status" value="1"/>
</dbReference>
<dbReference type="InterPro" id="IPR000778">
    <property type="entry name" value="Cyt_b245_heavy_chain"/>
</dbReference>
<evidence type="ECO:0000256" key="9">
    <source>
        <dbReference type="ARBA" id="ARBA00022857"/>
    </source>
</evidence>
<dbReference type="AlphaFoldDB" id="A0A5D3CSH7"/>
<dbReference type="GO" id="GO:0016175">
    <property type="term" value="F:superoxide-generating NAD(P)H oxidase activity"/>
    <property type="evidence" value="ECO:0007669"/>
    <property type="project" value="UniProtKB-ARBA"/>
</dbReference>
<dbReference type="InterPro" id="IPR050369">
    <property type="entry name" value="RBOH/FRE"/>
</dbReference>
<dbReference type="Pfam" id="PF08414">
    <property type="entry name" value="NADPH_Ox"/>
    <property type="match status" value="1"/>
</dbReference>
<dbReference type="GO" id="GO:0004601">
    <property type="term" value="F:peroxidase activity"/>
    <property type="evidence" value="ECO:0007669"/>
    <property type="project" value="UniProtKB-KW"/>
</dbReference>
<dbReference type="PROSITE" id="PS51384">
    <property type="entry name" value="FAD_FR"/>
    <property type="match status" value="1"/>
</dbReference>
<keyword evidence="5 14" id="KW-0812">Transmembrane</keyword>
<dbReference type="InterPro" id="IPR013130">
    <property type="entry name" value="Fe3_Rdtase_TM_dom"/>
</dbReference>
<evidence type="ECO:0000256" key="7">
    <source>
        <dbReference type="ARBA" id="ARBA00022827"/>
    </source>
</evidence>
<feature type="domain" description="FAD-binding FR-type" evidence="16">
    <location>
        <begin position="517"/>
        <end position="668"/>
    </location>
</feature>
<dbReference type="EMBL" id="SSTD01009331">
    <property type="protein sequence ID" value="TYK14362.1"/>
    <property type="molecule type" value="Genomic_DNA"/>
</dbReference>
<comment type="similarity">
    <text evidence="2">Belongs to the RBOH (TC 5.B.1.3) family.</text>
</comment>
<dbReference type="GO" id="GO:0042742">
    <property type="term" value="P:defense response to bacterium"/>
    <property type="evidence" value="ECO:0007669"/>
    <property type="project" value="UniProtKB-ARBA"/>
</dbReference>
<feature type="compositionally biased region" description="Polar residues" evidence="13">
    <location>
        <begin position="40"/>
        <end position="50"/>
    </location>
</feature>
<feature type="domain" description="EF-hand" evidence="15">
    <location>
        <begin position="203"/>
        <end position="238"/>
    </location>
</feature>
<keyword evidence="3" id="KW-0575">Peroxidase</keyword>
<sequence>MECADKKPVKENAGECVLESIEIDHMATDEKAAERRDLNQPDSKQSNYSNDVKKTVAETSQPLVGIRRRRKEFSMLRFLDGFKDGKEEEAWKATEKRFRQLAPDGKLSRDKFGACIGEDSTDFGGELFDVLARRRGIMGAKGITLQELRDFWEDLTKEDLDSRLRIFFDLCDKNGDGKISREEVKSVLEWSASANKLKNLEREAETFASLIMEELDPDLNGFIEIEDMETLVKAMWSSEEEKRLQSQDSKLLASSLILGRCKTPASKFLKETEEAIIANWKRIWVLILWLAINLGLFVWKFMAYRDKGVFKVMGYCVSVAKGAAETLKFNMALILFLVCRGTLTKLRSTFLNSIFPFDDHIHFHMVVAVAIAVGTFLHVIMHMACDFPKLISYPKDKFMAILGSDFDYKKPSYFDLVVSVPGITGIIMIIIMAFCFTLATPLFRRHKDKLPPLLQHLAGFNAFWYAHHLLVLCYALLIVHGYFIFLVEEWYKKTTWMYVAVPVILYFIERLLIKFREFYLPVDVIKGVVYEGNVLALYLTKPTEFEYKKSGMYMFVKCPDISKFEWHPFSITSAPGDDYLSVHIQAVGDWTRELRNRFQKFITFYSFSIHFYTLNTEAMQVCDPESTRRKRGIVRQETKLSLDYVPSKSSKKYPQILIKGPYGAPAQSYKNYDILLLIGLGIGATPMISILKDLLNQIKKSGSHATDAQKVPKRAYFYWVTKEQASFDWFKGVMDDVAEYDHDKIIEMHNHLSCMHEEGDVRSVLITMLQQIQKSRGEEVDVVSGSRIRTHFGRPNWEKVFAELASKHKSSEIGVFYCGTYSLVKELRGHCKNFSDSSRSTRFRFHKENF</sequence>
<dbReference type="InterPro" id="IPR011992">
    <property type="entry name" value="EF-hand-dom_pair"/>
</dbReference>
<evidence type="ECO:0000256" key="2">
    <source>
        <dbReference type="ARBA" id="ARBA00007975"/>
    </source>
</evidence>
<keyword evidence="4" id="KW-0285">Flavoprotein</keyword>
<dbReference type="PANTHER" id="PTHR11972">
    <property type="entry name" value="NADPH OXIDASE"/>
    <property type="match status" value="1"/>
</dbReference>
<dbReference type="PROSITE" id="PS00018">
    <property type="entry name" value="EF_HAND_1"/>
    <property type="match status" value="1"/>
</dbReference>
<keyword evidence="9" id="KW-0521">NADP</keyword>
<dbReference type="InterPro" id="IPR017938">
    <property type="entry name" value="Riboflavin_synthase-like_b-brl"/>
</dbReference>
<dbReference type="InterPro" id="IPR018247">
    <property type="entry name" value="EF_Hand_1_Ca_BS"/>
</dbReference>
<evidence type="ECO:0000256" key="4">
    <source>
        <dbReference type="ARBA" id="ARBA00022630"/>
    </source>
</evidence>
<protein>
    <submittedName>
        <fullName evidence="17">Putative respiratory burst oxidase-like protein H</fullName>
    </submittedName>
</protein>
<dbReference type="GO" id="GO:0005886">
    <property type="term" value="C:plasma membrane"/>
    <property type="evidence" value="ECO:0007669"/>
    <property type="project" value="TreeGrafter"/>
</dbReference>
<dbReference type="PRINTS" id="PR00466">
    <property type="entry name" value="GP91PHOX"/>
</dbReference>
<feature type="transmembrane region" description="Helical" evidence="14">
    <location>
        <begin position="283"/>
        <end position="302"/>
    </location>
</feature>
<organism evidence="17 18">
    <name type="scientific">Cucumis melo var. makuwa</name>
    <name type="common">Oriental melon</name>
    <dbReference type="NCBI Taxonomy" id="1194695"/>
    <lineage>
        <taxon>Eukaryota</taxon>
        <taxon>Viridiplantae</taxon>
        <taxon>Streptophyta</taxon>
        <taxon>Embryophyta</taxon>
        <taxon>Tracheophyta</taxon>
        <taxon>Spermatophyta</taxon>
        <taxon>Magnoliopsida</taxon>
        <taxon>eudicotyledons</taxon>
        <taxon>Gunneridae</taxon>
        <taxon>Pentapetalae</taxon>
        <taxon>rosids</taxon>
        <taxon>fabids</taxon>
        <taxon>Cucurbitales</taxon>
        <taxon>Cucurbitaceae</taxon>
        <taxon>Benincaseae</taxon>
        <taxon>Cucumis</taxon>
    </lineage>
</organism>
<dbReference type="InterPro" id="IPR013112">
    <property type="entry name" value="FAD-bd_8"/>
</dbReference>
<dbReference type="GO" id="GO:0005509">
    <property type="term" value="F:calcium ion binding"/>
    <property type="evidence" value="ECO:0007669"/>
    <property type="project" value="InterPro"/>
</dbReference>
<evidence type="ECO:0000259" key="16">
    <source>
        <dbReference type="PROSITE" id="PS51384"/>
    </source>
</evidence>
<dbReference type="SMART" id="SM00054">
    <property type="entry name" value="EFh"/>
    <property type="match status" value="2"/>
</dbReference>
<dbReference type="GO" id="GO:0016174">
    <property type="term" value="F:NAD(P)H oxidase H2O2-forming activity"/>
    <property type="evidence" value="ECO:0007669"/>
    <property type="project" value="TreeGrafter"/>
</dbReference>
<dbReference type="SUPFAM" id="SSF63380">
    <property type="entry name" value="Riboflavin synthase domain-like"/>
    <property type="match status" value="1"/>
</dbReference>
<dbReference type="SUPFAM" id="SSF52343">
    <property type="entry name" value="Ferredoxin reductase-like, C-terminal NADP-linked domain"/>
    <property type="match status" value="1"/>
</dbReference>
<name>A0A5D3CSH7_CUCMM</name>
<feature type="transmembrane region" description="Helical" evidence="14">
    <location>
        <begin position="363"/>
        <end position="384"/>
    </location>
</feature>
<dbReference type="PANTHER" id="PTHR11972:SF54">
    <property type="entry name" value="RESPIRATORY BURST OXIDASE HOMOLOG PROTEIN J-RELATED"/>
    <property type="match status" value="1"/>
</dbReference>
<dbReference type="InterPro" id="IPR002048">
    <property type="entry name" value="EF_hand_dom"/>
</dbReference>
<feature type="compositionally biased region" description="Basic and acidic residues" evidence="13">
    <location>
        <begin position="28"/>
        <end position="39"/>
    </location>
</feature>
<dbReference type="SFLD" id="SFLDG01169">
    <property type="entry name" value="NADPH_oxidase_subgroup_(NOX)"/>
    <property type="match status" value="1"/>
</dbReference>
<dbReference type="InterPro" id="IPR017927">
    <property type="entry name" value="FAD-bd_FR_type"/>
</dbReference>
<feature type="region of interest" description="Disordered" evidence="13">
    <location>
        <begin position="28"/>
        <end position="54"/>
    </location>
</feature>
<dbReference type="FunFam" id="2.40.30.10:FF:000059">
    <property type="entry name" value="dual oxidase isoform X1"/>
    <property type="match status" value="1"/>
</dbReference>
<keyword evidence="6" id="KW-0479">Metal-binding</keyword>
<dbReference type="InterPro" id="IPR013121">
    <property type="entry name" value="Fe_red_NAD-bd_6"/>
</dbReference>
<dbReference type="PROSITE" id="PS50222">
    <property type="entry name" value="EF_HAND_2"/>
    <property type="match status" value="2"/>
</dbReference>
<feature type="domain" description="EF-hand" evidence="15">
    <location>
        <begin position="159"/>
        <end position="194"/>
    </location>
</feature>
<feature type="transmembrane region" description="Helical" evidence="14">
    <location>
        <begin position="416"/>
        <end position="443"/>
    </location>
</feature>
<dbReference type="InterPro" id="IPR013623">
    <property type="entry name" value="NADPH_Ox"/>
</dbReference>
<evidence type="ECO:0000256" key="3">
    <source>
        <dbReference type="ARBA" id="ARBA00022559"/>
    </source>
</evidence>
<evidence type="ECO:0000256" key="1">
    <source>
        <dbReference type="ARBA" id="ARBA00004141"/>
    </source>
</evidence>
<dbReference type="InterPro" id="IPR039261">
    <property type="entry name" value="FNR_nucleotide-bd"/>
</dbReference>
<dbReference type="Gene3D" id="3.40.50.80">
    <property type="entry name" value="Nucleotide-binding domain of ferredoxin-NADP reductase (FNR) module"/>
    <property type="match status" value="1"/>
</dbReference>
<evidence type="ECO:0000256" key="11">
    <source>
        <dbReference type="ARBA" id="ARBA00023002"/>
    </source>
</evidence>
<evidence type="ECO:0000256" key="8">
    <source>
        <dbReference type="ARBA" id="ARBA00022837"/>
    </source>
</evidence>
<keyword evidence="11" id="KW-0560">Oxidoreductase</keyword>
<dbReference type="GO" id="GO:0009653">
    <property type="term" value="P:anatomical structure morphogenesis"/>
    <property type="evidence" value="ECO:0007669"/>
    <property type="project" value="UniProtKB-ARBA"/>
</dbReference>
<dbReference type="CDD" id="cd00051">
    <property type="entry name" value="EFh"/>
    <property type="match status" value="1"/>
</dbReference>
<evidence type="ECO:0000256" key="5">
    <source>
        <dbReference type="ARBA" id="ARBA00022692"/>
    </source>
</evidence>
<evidence type="ECO:0000259" key="15">
    <source>
        <dbReference type="PROSITE" id="PS50222"/>
    </source>
</evidence>
<keyword evidence="10 14" id="KW-1133">Transmembrane helix</keyword>
<feature type="transmembrane region" description="Helical" evidence="14">
    <location>
        <begin position="495"/>
        <end position="513"/>
    </location>
</feature>
<evidence type="ECO:0000256" key="13">
    <source>
        <dbReference type="SAM" id="MobiDB-lite"/>
    </source>
</evidence>
<dbReference type="Pfam" id="PF13405">
    <property type="entry name" value="EF-hand_6"/>
    <property type="match status" value="1"/>
</dbReference>
<gene>
    <name evidence="17" type="ORF">E5676_scaffold84G001040</name>
</gene>
<dbReference type="Gene3D" id="1.10.238.10">
    <property type="entry name" value="EF-hand"/>
    <property type="match status" value="1"/>
</dbReference>
<dbReference type="Pfam" id="PF01794">
    <property type="entry name" value="Ferric_reduct"/>
    <property type="match status" value="1"/>
</dbReference>
<evidence type="ECO:0000256" key="6">
    <source>
        <dbReference type="ARBA" id="ARBA00022723"/>
    </source>
</evidence>
<evidence type="ECO:0000313" key="18">
    <source>
        <dbReference type="Proteomes" id="UP000321947"/>
    </source>
</evidence>
<keyword evidence="12 14" id="KW-0472">Membrane</keyword>
<comment type="caution">
    <text evidence="17">The sequence shown here is derived from an EMBL/GenBank/DDBJ whole genome shotgun (WGS) entry which is preliminary data.</text>
</comment>
<dbReference type="Gene3D" id="2.40.30.10">
    <property type="entry name" value="Translation factors"/>
    <property type="match status" value="1"/>
</dbReference>
<dbReference type="SUPFAM" id="SSF47473">
    <property type="entry name" value="EF-hand"/>
    <property type="match status" value="1"/>
</dbReference>
<feature type="transmembrane region" description="Helical" evidence="14">
    <location>
        <begin position="463"/>
        <end position="483"/>
    </location>
</feature>
<keyword evidence="7" id="KW-0274">FAD</keyword>
<evidence type="ECO:0000256" key="12">
    <source>
        <dbReference type="ARBA" id="ARBA00023136"/>
    </source>
</evidence>
<keyword evidence="8" id="KW-0106">Calcium</keyword>
<feature type="transmembrane region" description="Helical" evidence="14">
    <location>
        <begin position="674"/>
        <end position="691"/>
    </location>
</feature>
<evidence type="ECO:0000256" key="10">
    <source>
        <dbReference type="ARBA" id="ARBA00022989"/>
    </source>
</evidence>
<dbReference type="CDD" id="cd06186">
    <property type="entry name" value="NOX_Duox_like_FAD_NADP"/>
    <property type="match status" value="1"/>
</dbReference>
<comment type="subcellular location">
    <subcellularLocation>
        <location evidence="1">Membrane</location>
        <topology evidence="1">Multi-pass membrane protein</topology>
    </subcellularLocation>
</comment>
<reference evidence="17 18" key="1">
    <citation type="submission" date="2019-08" db="EMBL/GenBank/DDBJ databases">
        <title>Draft genome sequences of two oriental melons (Cucumis melo L. var makuwa).</title>
        <authorList>
            <person name="Kwon S.-Y."/>
        </authorList>
    </citation>
    <scope>NUCLEOTIDE SEQUENCE [LARGE SCALE GENOMIC DNA]</scope>
    <source>
        <strain evidence="18">cv. Chang Bougi</strain>
        <tissue evidence="17">Leaf</tissue>
    </source>
</reference>
<dbReference type="Pfam" id="PF08030">
    <property type="entry name" value="NAD_binding_6"/>
    <property type="match status" value="1"/>
</dbReference>
<proteinExistence type="inferred from homology"/>